<comment type="caution">
    <text evidence="1">The sequence shown here is derived from an EMBL/GenBank/DDBJ whole genome shotgun (WGS) entry which is preliminary data.</text>
</comment>
<dbReference type="Proteomes" id="UP000287547">
    <property type="component" value="Unassembled WGS sequence"/>
</dbReference>
<dbReference type="AlphaFoldDB" id="A0A428YB82"/>
<evidence type="ECO:0000313" key="2">
    <source>
        <dbReference type="Proteomes" id="UP000287547"/>
    </source>
</evidence>
<gene>
    <name evidence="1" type="ORF">DMH04_50675</name>
</gene>
<organism evidence="1 2">
    <name type="scientific">Kibdelosporangium aridum</name>
    <dbReference type="NCBI Taxonomy" id="2030"/>
    <lineage>
        <taxon>Bacteria</taxon>
        <taxon>Bacillati</taxon>
        <taxon>Actinomycetota</taxon>
        <taxon>Actinomycetes</taxon>
        <taxon>Pseudonocardiales</taxon>
        <taxon>Pseudonocardiaceae</taxon>
        <taxon>Kibdelosporangium</taxon>
    </lineage>
</organism>
<dbReference type="EMBL" id="QHKI01000093">
    <property type="protein sequence ID" value="RSM64798.1"/>
    <property type="molecule type" value="Genomic_DNA"/>
</dbReference>
<accession>A0A428YB82</accession>
<reference evidence="1 2" key="1">
    <citation type="submission" date="2018-05" db="EMBL/GenBank/DDBJ databases">
        <title>Evolution of GPA BGCs.</title>
        <authorList>
            <person name="Waglechner N."/>
            <person name="Wright G.D."/>
        </authorList>
    </citation>
    <scope>NUCLEOTIDE SEQUENCE [LARGE SCALE GENOMIC DNA]</scope>
    <source>
        <strain evidence="1 2">A82846</strain>
    </source>
</reference>
<proteinExistence type="predicted"/>
<protein>
    <submittedName>
        <fullName evidence="1">Uncharacterized protein</fullName>
    </submittedName>
</protein>
<name>A0A428YB82_KIBAR</name>
<sequence>MVPGMPQTPKPVGGFSAPAAGLAPVAGQVKETKRKAEVEGLTLDPAAATALLNTIAQLRARVDDLVTECAELDQPLKFGANFVGKTVANRLQDTASGGNASVTPVLTSFGKVLGDLQSLIQVASGRYLVTDDEAAKKMKTFMSPFGLEAR</sequence>
<evidence type="ECO:0000313" key="1">
    <source>
        <dbReference type="EMBL" id="RSM64798.1"/>
    </source>
</evidence>